<name>A0A9X0J6Q5_LACJH</name>
<reference evidence="2 3" key="1">
    <citation type="submission" date="2016-02" db="EMBL/GenBank/DDBJ databases">
        <title>Complete Genome Sequences of Lactobacillus johnsonii Strain W1.</title>
        <authorList>
            <person name="Sun Y."/>
            <person name="Wu X."/>
        </authorList>
    </citation>
    <scope>NUCLEOTIDE SEQUENCE [LARGE SCALE GENOMIC DNA]</scope>
    <source>
        <strain evidence="2 3">W1</strain>
    </source>
</reference>
<sequence>MKQKLKQLLHTEHPQHETLAFAMLGIGLILICNDYYFFWPPFAAKALNDDLVGGVFVVMGILLLVWARSTSAQVYANRRLLVLTAGLLASEATAELCHGFVSSQPHMILAGFVELVVLRFVFIIINNSRKHNN</sequence>
<dbReference type="OrthoDB" id="2326357at2"/>
<gene>
    <name evidence="2" type="ORF">AYJ53_07965</name>
</gene>
<accession>A0A9X0J6Q5</accession>
<evidence type="ECO:0000313" key="2">
    <source>
        <dbReference type="EMBL" id="KXN75950.1"/>
    </source>
</evidence>
<feature type="transmembrane region" description="Helical" evidence="1">
    <location>
        <begin position="20"/>
        <end position="39"/>
    </location>
</feature>
<feature type="transmembrane region" description="Helical" evidence="1">
    <location>
        <begin position="51"/>
        <end position="68"/>
    </location>
</feature>
<protein>
    <submittedName>
        <fullName evidence="2">Uncharacterized protein</fullName>
    </submittedName>
</protein>
<evidence type="ECO:0000256" key="1">
    <source>
        <dbReference type="SAM" id="Phobius"/>
    </source>
</evidence>
<keyword evidence="1" id="KW-0812">Transmembrane</keyword>
<keyword evidence="1" id="KW-1133">Transmembrane helix</keyword>
<keyword evidence="1" id="KW-0472">Membrane</keyword>
<proteinExistence type="predicted"/>
<organism evidence="2 3">
    <name type="scientific">Lactobacillus johnsonii</name>
    <dbReference type="NCBI Taxonomy" id="33959"/>
    <lineage>
        <taxon>Bacteria</taxon>
        <taxon>Bacillati</taxon>
        <taxon>Bacillota</taxon>
        <taxon>Bacilli</taxon>
        <taxon>Lactobacillales</taxon>
        <taxon>Lactobacillaceae</taxon>
        <taxon>Lactobacillus</taxon>
    </lineage>
</organism>
<comment type="caution">
    <text evidence="2">The sequence shown here is derived from an EMBL/GenBank/DDBJ whole genome shotgun (WGS) entry which is preliminary data.</text>
</comment>
<dbReference type="EMBL" id="LSNG01000031">
    <property type="protein sequence ID" value="KXN75950.1"/>
    <property type="molecule type" value="Genomic_DNA"/>
</dbReference>
<feature type="transmembrane region" description="Helical" evidence="1">
    <location>
        <begin position="107"/>
        <end position="125"/>
    </location>
</feature>
<evidence type="ECO:0000313" key="3">
    <source>
        <dbReference type="Proteomes" id="UP000070346"/>
    </source>
</evidence>
<feature type="transmembrane region" description="Helical" evidence="1">
    <location>
        <begin position="80"/>
        <end position="101"/>
    </location>
</feature>
<dbReference type="Proteomes" id="UP000070346">
    <property type="component" value="Unassembled WGS sequence"/>
</dbReference>
<dbReference type="RefSeq" id="WP_061400345.1">
    <property type="nucleotide sequence ID" value="NZ_LSNG01000031.1"/>
</dbReference>
<dbReference type="AlphaFoldDB" id="A0A9X0J6Q5"/>